<organism evidence="1 2">
    <name type="scientific">Halalkalibacter wakoensis JCM 9140</name>
    <dbReference type="NCBI Taxonomy" id="1236970"/>
    <lineage>
        <taxon>Bacteria</taxon>
        <taxon>Bacillati</taxon>
        <taxon>Bacillota</taxon>
        <taxon>Bacilli</taxon>
        <taxon>Bacillales</taxon>
        <taxon>Bacillaceae</taxon>
        <taxon>Halalkalibacter</taxon>
    </lineage>
</organism>
<reference evidence="1" key="1">
    <citation type="journal article" date="2014" name="Genome Announc.">
        <title>Draft Genome Sequences of Three Alkaliphilic Bacillus Strains, Bacillus wakoensis JCM 9140T, Bacillus akibai JCM 9157T, and Bacillus hemicellulosilyticus JCM 9152T.</title>
        <authorList>
            <person name="Yuki M."/>
            <person name="Oshima K."/>
            <person name="Suda W."/>
            <person name="Oshida Y."/>
            <person name="Kitamura K."/>
            <person name="Iida T."/>
            <person name="Hattori M."/>
            <person name="Ohkuma M."/>
        </authorList>
    </citation>
    <scope>NUCLEOTIDE SEQUENCE [LARGE SCALE GENOMIC DNA]</scope>
    <source>
        <strain evidence="1">JCM 9140</strain>
    </source>
</reference>
<dbReference type="EMBL" id="BAUT01000009">
    <property type="protein sequence ID" value="GAE25367.1"/>
    <property type="molecule type" value="Genomic_DNA"/>
</dbReference>
<protein>
    <submittedName>
        <fullName evidence="1">Uncharacterized protein</fullName>
    </submittedName>
</protein>
<sequence length="420" mass="50008">MERFSLSKEIYESIARKLIQTFRPTMGKKRTVHFYNWETRAEEEIQFSYIRDNDFKEGVQYYALDEDGLELLFATREFYSEFQLSIHQLMLRKQLEKGEFKGALRQINEMRIDVETLYERITKIELEIKRNIVSDETFARYETLLNDIYGRLTRENDEFDELADFVTETRNHLYYQDNDKKERKAYTLLLKISKELELVHAEHGGLLNKSVHLKQTALKAAQESLYYAGVDSFNFQQDITARMLNSPAAVETMKGMVAPFLGIEQTKVWSMLSLFEKQVVTNQDNEQEKQTTFLGLENEDEEQLYVSYQREIYQKYMTLLMEWYESNEVRELTSFLSFLRTEGQADVLHERMFYEFFLVLHQRSPLVQDQSFDEQSQAQYVLTEVMEILGGKTLYVEELPDLLQVTERYSIQNMLIRLEE</sequence>
<comment type="caution">
    <text evidence="1">The sequence shown here is derived from an EMBL/GenBank/DDBJ whole genome shotgun (WGS) entry which is preliminary data.</text>
</comment>
<dbReference type="RefSeq" id="WP_235715290.1">
    <property type="nucleotide sequence ID" value="NZ_BAUT01000009.1"/>
</dbReference>
<dbReference type="AlphaFoldDB" id="W4Q041"/>
<gene>
    <name evidence="1" type="ORF">JCM9140_1358</name>
</gene>
<evidence type="ECO:0000313" key="1">
    <source>
        <dbReference type="EMBL" id="GAE25367.1"/>
    </source>
</evidence>
<evidence type="ECO:0000313" key="2">
    <source>
        <dbReference type="Proteomes" id="UP000018890"/>
    </source>
</evidence>
<accession>W4Q041</accession>
<dbReference type="STRING" id="1236970.JCM9140_1358"/>
<name>W4Q041_9BACI</name>
<dbReference type="Proteomes" id="UP000018890">
    <property type="component" value="Unassembled WGS sequence"/>
</dbReference>
<keyword evidence="2" id="KW-1185">Reference proteome</keyword>
<proteinExistence type="predicted"/>